<dbReference type="Proteomes" id="UP001153069">
    <property type="component" value="Unassembled WGS sequence"/>
</dbReference>
<evidence type="ECO:0000313" key="2">
    <source>
        <dbReference type="Proteomes" id="UP001153069"/>
    </source>
</evidence>
<organism evidence="1 2">
    <name type="scientific">Seminavis robusta</name>
    <dbReference type="NCBI Taxonomy" id="568900"/>
    <lineage>
        <taxon>Eukaryota</taxon>
        <taxon>Sar</taxon>
        <taxon>Stramenopiles</taxon>
        <taxon>Ochrophyta</taxon>
        <taxon>Bacillariophyta</taxon>
        <taxon>Bacillariophyceae</taxon>
        <taxon>Bacillariophycidae</taxon>
        <taxon>Naviculales</taxon>
        <taxon>Naviculaceae</taxon>
        <taxon>Seminavis</taxon>
    </lineage>
</organism>
<dbReference type="OrthoDB" id="10663612at2759"/>
<dbReference type="EMBL" id="CAICTM010000544">
    <property type="protein sequence ID" value="CAB9512601.1"/>
    <property type="molecule type" value="Genomic_DNA"/>
</dbReference>
<proteinExistence type="predicted"/>
<evidence type="ECO:0000313" key="1">
    <source>
        <dbReference type="EMBL" id="CAB9512601.1"/>
    </source>
</evidence>
<accession>A0A9N8E143</accession>
<dbReference type="SUPFAM" id="SSF48371">
    <property type="entry name" value="ARM repeat"/>
    <property type="match status" value="1"/>
</dbReference>
<dbReference type="InterPro" id="IPR016024">
    <property type="entry name" value="ARM-type_fold"/>
</dbReference>
<comment type="caution">
    <text evidence="1">The sequence shown here is derived from an EMBL/GenBank/DDBJ whole genome shotgun (WGS) entry which is preliminary data.</text>
</comment>
<dbReference type="AlphaFoldDB" id="A0A9N8E143"/>
<dbReference type="Gene3D" id="1.25.10.10">
    <property type="entry name" value="Leucine-rich Repeat Variant"/>
    <property type="match status" value="1"/>
</dbReference>
<keyword evidence="2" id="KW-1185">Reference proteome</keyword>
<sequence length="564" mass="62708">MMRRDDYIPFDEPEYSDIERIAKDVARAQSKEDILILLAQVARQFEQDGAFIDSDFIIEDAAQGLVVNLHNAILLRDGSKRKYYRTALTYNRAVQCTVLITAIEMMLRFSPETLVDKPDLMREELVPSIPKLLKLLLTWEGGETIRLLAISNTIKIIRRVGPNCQEATDAFVEALLSVLRSHIGPANPEVDSIHVEAAHAIAQIFDQQDRTASRKRVIGLIQDDSSHIISTLSTAALATTNSEDDEEILTCLFSFAVNSHTFRTKMAKRRCTILAIGRHLKRENEETRKLALNICKCLLNDQTQTTAAEPVRMDSNSELLVSKVVDSALNELEPMLQLYAISMLGDAIRNAHLPLAVVNSILYTLKTMVGGDESDDVVMEASVTYSKAASTINPDKIETEILGSIAEFTTLPFARARAQAISTIDFFAQNEQLAWKLVSETEMMENFSLIITYGSDEDCADAINVVRLLARNPSYHRTLCQNSSFLGALVHVVTKEEVVNRNAYVGGVETCLALLANNDNIKSFLPYPDLLPFFVSLANTSVHDEELKKKLVSAIVRLSSAILG</sequence>
<name>A0A9N8E143_9STRA</name>
<protein>
    <submittedName>
        <fullName evidence="1">Uncharacterized protein</fullName>
    </submittedName>
</protein>
<reference evidence="1" key="1">
    <citation type="submission" date="2020-06" db="EMBL/GenBank/DDBJ databases">
        <authorList>
            <consortium name="Plant Systems Biology data submission"/>
        </authorList>
    </citation>
    <scope>NUCLEOTIDE SEQUENCE</scope>
    <source>
        <strain evidence="1">D6</strain>
    </source>
</reference>
<dbReference type="InterPro" id="IPR011989">
    <property type="entry name" value="ARM-like"/>
</dbReference>
<gene>
    <name evidence="1" type="ORF">SEMRO_545_G163810.1</name>
</gene>